<comment type="caution">
    <text evidence="1">The sequence shown here is derived from an EMBL/GenBank/DDBJ whole genome shotgun (WGS) entry which is preliminary data.</text>
</comment>
<gene>
    <name evidence="1" type="ORF">D9619_005448</name>
</gene>
<dbReference type="SUPFAM" id="SSF52047">
    <property type="entry name" value="RNI-like"/>
    <property type="match status" value="1"/>
</dbReference>
<sequence>MQNMRHSRTHLVSVRNYNSPTLPIRLTALDDIDTDEAGPIVQPVVLPTYSGPAPPKSWRPSYEVSDSNSVEWRKRALSIAASHLGNFVTTPRVPSLALLCLQMILSSSTNTSEFRQDIVPYIPPHLRRDVIRYCAIHAPLPNWKLYALLDHGNADGEMLVMGPVASLRDHSFIREGTLDEEAETPPEVIIRRPQHDWETEDNTEMPLTSLLLVSTRLPTSTMLSFPSTITRMALVNLSNSISLHQLPKTCPLLVVLDLSYNSWLKNPGKEEHQSLVKIAWSRWSHLEVLGLRDCNIPDALLNRINEGRWDDVMIIRE</sequence>
<name>A0A8H5FBL1_9AGAR</name>
<evidence type="ECO:0000313" key="2">
    <source>
        <dbReference type="Proteomes" id="UP000567179"/>
    </source>
</evidence>
<evidence type="ECO:0000313" key="1">
    <source>
        <dbReference type="EMBL" id="KAF5330418.1"/>
    </source>
</evidence>
<accession>A0A8H5FBL1</accession>
<dbReference type="Proteomes" id="UP000567179">
    <property type="component" value="Unassembled WGS sequence"/>
</dbReference>
<organism evidence="1 2">
    <name type="scientific">Psilocybe cf. subviscida</name>
    <dbReference type="NCBI Taxonomy" id="2480587"/>
    <lineage>
        <taxon>Eukaryota</taxon>
        <taxon>Fungi</taxon>
        <taxon>Dikarya</taxon>
        <taxon>Basidiomycota</taxon>
        <taxon>Agaricomycotina</taxon>
        <taxon>Agaricomycetes</taxon>
        <taxon>Agaricomycetidae</taxon>
        <taxon>Agaricales</taxon>
        <taxon>Agaricineae</taxon>
        <taxon>Strophariaceae</taxon>
        <taxon>Psilocybe</taxon>
    </lineage>
</organism>
<dbReference type="OrthoDB" id="3264363at2759"/>
<reference evidence="1 2" key="1">
    <citation type="journal article" date="2020" name="ISME J.">
        <title>Uncovering the hidden diversity of litter-decomposition mechanisms in mushroom-forming fungi.</title>
        <authorList>
            <person name="Floudas D."/>
            <person name="Bentzer J."/>
            <person name="Ahren D."/>
            <person name="Johansson T."/>
            <person name="Persson P."/>
            <person name="Tunlid A."/>
        </authorList>
    </citation>
    <scope>NUCLEOTIDE SEQUENCE [LARGE SCALE GENOMIC DNA]</scope>
    <source>
        <strain evidence="1 2">CBS 101986</strain>
    </source>
</reference>
<dbReference type="EMBL" id="JAACJJ010000001">
    <property type="protein sequence ID" value="KAF5330418.1"/>
    <property type="molecule type" value="Genomic_DNA"/>
</dbReference>
<dbReference type="AlphaFoldDB" id="A0A8H5FBL1"/>
<protein>
    <submittedName>
        <fullName evidence="1">Uncharacterized protein</fullName>
    </submittedName>
</protein>
<keyword evidence="2" id="KW-1185">Reference proteome</keyword>
<proteinExistence type="predicted"/>